<dbReference type="InterPro" id="IPR013149">
    <property type="entry name" value="ADH-like_C"/>
</dbReference>
<organism evidence="4 5">
    <name type="scientific">Sphingobacterium cellulitidis</name>
    <dbReference type="NCBI Taxonomy" id="1768011"/>
    <lineage>
        <taxon>Bacteria</taxon>
        <taxon>Pseudomonadati</taxon>
        <taxon>Bacteroidota</taxon>
        <taxon>Sphingobacteriia</taxon>
        <taxon>Sphingobacteriales</taxon>
        <taxon>Sphingobacteriaceae</taxon>
        <taxon>Sphingobacterium</taxon>
    </lineage>
</organism>
<dbReference type="InterPro" id="IPR036291">
    <property type="entry name" value="NAD(P)-bd_dom_sf"/>
</dbReference>
<sequence>MQVLVCKEPSEFEYIEEDYPVVKPGYSLLKLQAIGICGTDLHAYDGSQPFFQYPRVLGHEIAAEIIATEHPEFKVGQLVTFLPYFNCGHCYACQSGKENCCQELAVFGVHIDGGMKEFIQVPNQYLVDANGLKKEELALVEPYSIALHAVRRSGLVAEETAVIVGAGPIGIAAATFAFLSNAKVLVIDINEDRLELCRKMLPKVETCNAHSGLLIEKISEFSNGRMANVLFDATGNLDAIESSFSYLAHGGRFVLIGLQKGDISFNHPEFHKREATLMSSRNANRKDFEDVIAFMKTGELNFQDIITHQIPFNQLAEEFPNLIKPENKVLKALVQFQ</sequence>
<dbReference type="Pfam" id="PF08240">
    <property type="entry name" value="ADH_N"/>
    <property type="match status" value="1"/>
</dbReference>
<proteinExistence type="predicted"/>
<keyword evidence="5" id="KW-1185">Reference proteome</keyword>
<dbReference type="InterPro" id="IPR011032">
    <property type="entry name" value="GroES-like_sf"/>
</dbReference>
<comment type="caution">
    <text evidence="4">The sequence shown here is derived from an EMBL/GenBank/DDBJ whole genome shotgun (WGS) entry which is preliminary data.</text>
</comment>
<evidence type="ECO:0000256" key="1">
    <source>
        <dbReference type="ARBA" id="ARBA00023002"/>
    </source>
</evidence>
<dbReference type="AlphaFoldDB" id="A0A8H9G1R0"/>
<feature type="domain" description="Alcohol dehydrogenase-like N-terminal" evidence="3">
    <location>
        <begin position="24"/>
        <end position="128"/>
    </location>
</feature>
<dbReference type="Proteomes" id="UP000614460">
    <property type="component" value="Unassembled WGS sequence"/>
</dbReference>
<protein>
    <submittedName>
        <fullName evidence="4">Dehydrogenase</fullName>
    </submittedName>
</protein>
<keyword evidence="1" id="KW-0560">Oxidoreductase</keyword>
<feature type="domain" description="Alcohol dehydrogenase-like C-terminal" evidence="2">
    <location>
        <begin position="168"/>
        <end position="296"/>
    </location>
</feature>
<dbReference type="PANTHER" id="PTHR43401">
    <property type="entry name" value="L-THREONINE 3-DEHYDROGENASE"/>
    <property type="match status" value="1"/>
</dbReference>
<evidence type="ECO:0000313" key="5">
    <source>
        <dbReference type="Proteomes" id="UP000614460"/>
    </source>
</evidence>
<dbReference type="InterPro" id="IPR050129">
    <property type="entry name" value="Zn_alcohol_dh"/>
</dbReference>
<accession>A0A8H9G1R0</accession>
<dbReference type="Gene3D" id="3.90.180.10">
    <property type="entry name" value="Medium-chain alcohol dehydrogenases, catalytic domain"/>
    <property type="match status" value="1"/>
</dbReference>
<dbReference type="CDD" id="cd08261">
    <property type="entry name" value="Zn_ADH7"/>
    <property type="match status" value="1"/>
</dbReference>
<dbReference type="PANTHER" id="PTHR43401:SF3">
    <property type="entry name" value="L-GALACTONATE-5-DEHYDROGENASE"/>
    <property type="match status" value="1"/>
</dbReference>
<dbReference type="Gene3D" id="3.40.50.720">
    <property type="entry name" value="NAD(P)-binding Rossmann-like Domain"/>
    <property type="match status" value="1"/>
</dbReference>
<dbReference type="GO" id="GO:0016491">
    <property type="term" value="F:oxidoreductase activity"/>
    <property type="evidence" value="ECO:0007669"/>
    <property type="project" value="UniProtKB-KW"/>
</dbReference>
<dbReference type="Pfam" id="PF00107">
    <property type="entry name" value="ADH_zinc_N"/>
    <property type="match status" value="1"/>
</dbReference>
<evidence type="ECO:0000259" key="3">
    <source>
        <dbReference type="Pfam" id="PF08240"/>
    </source>
</evidence>
<gene>
    <name evidence="4" type="ORF">GCM10011516_34290</name>
</gene>
<reference evidence="4" key="1">
    <citation type="journal article" date="2014" name="Int. J. Syst. Evol. Microbiol.">
        <title>Complete genome sequence of Corynebacterium casei LMG S-19264T (=DSM 44701T), isolated from a smear-ripened cheese.</title>
        <authorList>
            <consortium name="US DOE Joint Genome Institute (JGI-PGF)"/>
            <person name="Walter F."/>
            <person name="Albersmeier A."/>
            <person name="Kalinowski J."/>
            <person name="Ruckert C."/>
        </authorList>
    </citation>
    <scope>NUCLEOTIDE SEQUENCE</scope>
    <source>
        <strain evidence="4">CGMCC 1.15966</strain>
    </source>
</reference>
<evidence type="ECO:0000313" key="4">
    <source>
        <dbReference type="EMBL" id="GGE33775.1"/>
    </source>
</evidence>
<name>A0A8H9G1R0_9SPHI</name>
<dbReference type="SUPFAM" id="SSF50129">
    <property type="entry name" value="GroES-like"/>
    <property type="match status" value="1"/>
</dbReference>
<evidence type="ECO:0000259" key="2">
    <source>
        <dbReference type="Pfam" id="PF00107"/>
    </source>
</evidence>
<dbReference type="EMBL" id="BMKM01000015">
    <property type="protein sequence ID" value="GGE33775.1"/>
    <property type="molecule type" value="Genomic_DNA"/>
</dbReference>
<dbReference type="InterPro" id="IPR013154">
    <property type="entry name" value="ADH-like_N"/>
</dbReference>
<dbReference type="RefSeq" id="WP_182499671.1">
    <property type="nucleotide sequence ID" value="NZ_BMKM01000015.1"/>
</dbReference>
<reference evidence="4" key="2">
    <citation type="submission" date="2020-09" db="EMBL/GenBank/DDBJ databases">
        <authorList>
            <person name="Sun Q."/>
            <person name="Zhou Y."/>
        </authorList>
    </citation>
    <scope>NUCLEOTIDE SEQUENCE</scope>
    <source>
        <strain evidence="4">CGMCC 1.15966</strain>
    </source>
</reference>
<dbReference type="SUPFAM" id="SSF51735">
    <property type="entry name" value="NAD(P)-binding Rossmann-fold domains"/>
    <property type="match status" value="1"/>
</dbReference>